<comment type="caution">
    <text evidence="2">The sequence shown here is derived from an EMBL/GenBank/DDBJ whole genome shotgun (WGS) entry which is preliminary data.</text>
</comment>
<feature type="region of interest" description="Disordered" evidence="1">
    <location>
        <begin position="161"/>
        <end position="220"/>
    </location>
</feature>
<sequence length="220" mass="24355">MRNSQIKEAKNKLDGKQLNSSQRTLDEVLDKGQALNAEEILEVLDSVEDSAEISKESEVSKVVSDVEEKKNVAPAESFFLASTESDRKLIKFAVCEASRYSNTKAKQHLRIQQLASLKNNVQSALEQATAIRREVTDLATAREMSALRCLGLYDCMSGSESDCESTASTNQNDSQIEWLSEDSDDESDTAPVHNHVDPDDGLNKQPKDLPPTSEHLLLML</sequence>
<organism evidence="2 3">
    <name type="scientific">Paramuricea clavata</name>
    <name type="common">Red gorgonian</name>
    <name type="synonym">Violescent sea-whip</name>
    <dbReference type="NCBI Taxonomy" id="317549"/>
    <lineage>
        <taxon>Eukaryota</taxon>
        <taxon>Metazoa</taxon>
        <taxon>Cnidaria</taxon>
        <taxon>Anthozoa</taxon>
        <taxon>Octocorallia</taxon>
        <taxon>Malacalcyonacea</taxon>
        <taxon>Plexauridae</taxon>
        <taxon>Paramuricea</taxon>
    </lineage>
</organism>
<name>A0A6S7FI75_PARCT</name>
<gene>
    <name evidence="2" type="ORF">PACLA_8A005729</name>
</gene>
<feature type="compositionally biased region" description="Basic and acidic residues" evidence="1">
    <location>
        <begin position="194"/>
        <end position="207"/>
    </location>
</feature>
<feature type="compositionally biased region" description="Polar residues" evidence="1">
    <location>
        <begin position="161"/>
        <end position="177"/>
    </location>
</feature>
<reference evidence="2" key="1">
    <citation type="submission" date="2020-04" db="EMBL/GenBank/DDBJ databases">
        <authorList>
            <person name="Alioto T."/>
            <person name="Alioto T."/>
            <person name="Gomez Garrido J."/>
        </authorList>
    </citation>
    <scope>NUCLEOTIDE SEQUENCE</scope>
    <source>
        <strain evidence="2">A484AB</strain>
    </source>
</reference>
<feature type="compositionally biased region" description="Acidic residues" evidence="1">
    <location>
        <begin position="179"/>
        <end position="188"/>
    </location>
</feature>
<feature type="region of interest" description="Disordered" evidence="1">
    <location>
        <begin position="1"/>
        <end position="21"/>
    </location>
</feature>
<feature type="compositionally biased region" description="Basic and acidic residues" evidence="1">
    <location>
        <begin position="1"/>
        <end position="15"/>
    </location>
</feature>
<proteinExistence type="predicted"/>
<dbReference type="Proteomes" id="UP001152795">
    <property type="component" value="Unassembled WGS sequence"/>
</dbReference>
<dbReference type="AlphaFoldDB" id="A0A6S7FI75"/>
<dbReference type="EMBL" id="CACRXK020000184">
    <property type="protein sequence ID" value="CAB3979295.1"/>
    <property type="molecule type" value="Genomic_DNA"/>
</dbReference>
<accession>A0A6S7FI75</accession>
<evidence type="ECO:0000313" key="2">
    <source>
        <dbReference type="EMBL" id="CAB3979295.1"/>
    </source>
</evidence>
<keyword evidence="3" id="KW-1185">Reference proteome</keyword>
<evidence type="ECO:0000256" key="1">
    <source>
        <dbReference type="SAM" id="MobiDB-lite"/>
    </source>
</evidence>
<evidence type="ECO:0000313" key="3">
    <source>
        <dbReference type="Proteomes" id="UP001152795"/>
    </source>
</evidence>
<protein>
    <submittedName>
        <fullName evidence="2">Uncharacterized protein</fullName>
    </submittedName>
</protein>